<name>A0A0E9R3J6_ANGAN</name>
<reference evidence="1" key="2">
    <citation type="journal article" date="2015" name="Fish Shellfish Immunol.">
        <title>Early steps in the European eel (Anguilla anguilla)-Vibrio vulnificus interaction in the gills: Role of the RtxA13 toxin.</title>
        <authorList>
            <person name="Callol A."/>
            <person name="Pajuelo D."/>
            <person name="Ebbesson L."/>
            <person name="Teles M."/>
            <person name="MacKenzie S."/>
            <person name="Amaro C."/>
        </authorList>
    </citation>
    <scope>NUCLEOTIDE SEQUENCE</scope>
</reference>
<accession>A0A0E9R3J6</accession>
<proteinExistence type="predicted"/>
<protein>
    <submittedName>
        <fullName evidence="1">Uncharacterized protein</fullName>
    </submittedName>
</protein>
<organism evidence="1">
    <name type="scientific">Anguilla anguilla</name>
    <name type="common">European freshwater eel</name>
    <name type="synonym">Muraena anguilla</name>
    <dbReference type="NCBI Taxonomy" id="7936"/>
    <lineage>
        <taxon>Eukaryota</taxon>
        <taxon>Metazoa</taxon>
        <taxon>Chordata</taxon>
        <taxon>Craniata</taxon>
        <taxon>Vertebrata</taxon>
        <taxon>Euteleostomi</taxon>
        <taxon>Actinopterygii</taxon>
        <taxon>Neopterygii</taxon>
        <taxon>Teleostei</taxon>
        <taxon>Anguilliformes</taxon>
        <taxon>Anguillidae</taxon>
        <taxon>Anguilla</taxon>
    </lineage>
</organism>
<evidence type="ECO:0000313" key="1">
    <source>
        <dbReference type="EMBL" id="JAH22908.1"/>
    </source>
</evidence>
<reference evidence="1" key="1">
    <citation type="submission" date="2014-11" db="EMBL/GenBank/DDBJ databases">
        <authorList>
            <person name="Amaro Gonzalez C."/>
        </authorList>
    </citation>
    <scope>NUCLEOTIDE SEQUENCE</scope>
</reference>
<sequence length="24" mass="2747">MLSVQDHPMTVDILACYNILLLPF</sequence>
<dbReference type="AlphaFoldDB" id="A0A0E9R3J6"/>
<dbReference type="EMBL" id="GBXM01085669">
    <property type="protein sequence ID" value="JAH22908.1"/>
    <property type="molecule type" value="Transcribed_RNA"/>
</dbReference>